<proteinExistence type="predicted"/>
<dbReference type="RefSeq" id="WP_198475533.1">
    <property type="nucleotide sequence ID" value="NZ_JADGMQ010000003.1"/>
</dbReference>
<comment type="caution">
    <text evidence="2">The sequence shown here is derived from an EMBL/GenBank/DDBJ whole genome shotgun (WGS) entry which is preliminary data.</text>
</comment>
<sequence length="78" mass="9003">MTRRKIIAAALFFTLFGVVALLPPLVRLSRFDSRFGGVPVEIVYVFAFWAILIIGARWFSRVLPDDETALRHRQDREP</sequence>
<protein>
    <recommendedName>
        <fullName evidence="4">DUF3311 domain-containing protein</fullName>
    </recommendedName>
</protein>
<keyword evidence="1" id="KW-0812">Transmembrane</keyword>
<keyword evidence="1" id="KW-0472">Membrane</keyword>
<dbReference type="Proteomes" id="UP000601789">
    <property type="component" value="Unassembled WGS sequence"/>
</dbReference>
<evidence type="ECO:0000313" key="2">
    <source>
        <dbReference type="EMBL" id="MBI1620302.1"/>
    </source>
</evidence>
<dbReference type="EMBL" id="JADGMQ010000003">
    <property type="protein sequence ID" value="MBI1620302.1"/>
    <property type="molecule type" value="Genomic_DNA"/>
</dbReference>
<keyword evidence="3" id="KW-1185">Reference proteome</keyword>
<evidence type="ECO:0008006" key="4">
    <source>
        <dbReference type="Google" id="ProtNLM"/>
    </source>
</evidence>
<feature type="transmembrane region" description="Helical" evidence="1">
    <location>
        <begin position="44"/>
        <end position="63"/>
    </location>
</feature>
<keyword evidence="1" id="KW-1133">Transmembrane helix</keyword>
<name>A0ABS0SAM5_9HYPH</name>
<evidence type="ECO:0000256" key="1">
    <source>
        <dbReference type="SAM" id="Phobius"/>
    </source>
</evidence>
<gene>
    <name evidence="2" type="ORF">IOD40_06440</name>
</gene>
<organism evidence="2 3">
    <name type="scientific">Aquamicrobium zhengzhouense</name>
    <dbReference type="NCBI Taxonomy" id="2781738"/>
    <lineage>
        <taxon>Bacteria</taxon>
        <taxon>Pseudomonadati</taxon>
        <taxon>Pseudomonadota</taxon>
        <taxon>Alphaproteobacteria</taxon>
        <taxon>Hyphomicrobiales</taxon>
        <taxon>Phyllobacteriaceae</taxon>
        <taxon>Aquamicrobium</taxon>
    </lineage>
</organism>
<reference evidence="2 3" key="1">
    <citation type="submission" date="2020-10" db="EMBL/GenBank/DDBJ databases">
        <title>Aquamicrobium zhengzhouensis sp. nov., a exopolysaccharide producing bacterium isolated from farmland soil.</title>
        <authorList>
            <person name="Wang X."/>
        </authorList>
    </citation>
    <scope>NUCLEOTIDE SEQUENCE [LARGE SCALE GENOMIC DNA]</scope>
    <source>
        <strain evidence="3">cd-1</strain>
    </source>
</reference>
<evidence type="ECO:0000313" key="3">
    <source>
        <dbReference type="Proteomes" id="UP000601789"/>
    </source>
</evidence>
<accession>A0ABS0SAM5</accession>